<dbReference type="Proteomes" id="UP000789405">
    <property type="component" value="Unassembled WGS sequence"/>
</dbReference>
<gene>
    <name evidence="1" type="ORF">DERYTH_LOCUS25005</name>
</gene>
<reference evidence="1" key="1">
    <citation type="submission" date="2021-06" db="EMBL/GenBank/DDBJ databases">
        <authorList>
            <person name="Kallberg Y."/>
            <person name="Tangrot J."/>
            <person name="Rosling A."/>
        </authorList>
    </citation>
    <scope>NUCLEOTIDE SEQUENCE</scope>
    <source>
        <strain evidence="1">MA453B</strain>
    </source>
</reference>
<evidence type="ECO:0000313" key="1">
    <source>
        <dbReference type="EMBL" id="CAG8809016.1"/>
    </source>
</evidence>
<keyword evidence="2" id="KW-1185">Reference proteome</keyword>
<dbReference type="AlphaFoldDB" id="A0A9N9K648"/>
<evidence type="ECO:0000313" key="2">
    <source>
        <dbReference type="Proteomes" id="UP000789405"/>
    </source>
</evidence>
<organism evidence="1 2">
    <name type="scientific">Dentiscutata erythropus</name>
    <dbReference type="NCBI Taxonomy" id="1348616"/>
    <lineage>
        <taxon>Eukaryota</taxon>
        <taxon>Fungi</taxon>
        <taxon>Fungi incertae sedis</taxon>
        <taxon>Mucoromycota</taxon>
        <taxon>Glomeromycotina</taxon>
        <taxon>Glomeromycetes</taxon>
        <taxon>Diversisporales</taxon>
        <taxon>Gigasporaceae</taxon>
        <taxon>Dentiscutata</taxon>
    </lineage>
</organism>
<name>A0A9N9K648_9GLOM</name>
<proteinExistence type="predicted"/>
<comment type="caution">
    <text evidence="1">The sequence shown here is derived from an EMBL/GenBank/DDBJ whole genome shotgun (WGS) entry which is preliminary data.</text>
</comment>
<accession>A0A9N9K648</accession>
<sequence length="172" mass="19816">LSNVKKMKRKICGKKGDGYVRTFGSRPVEWAASESGPQWEGEYGTKLTKERGLSLPKTLKDIFVDLARKVNFREDKIRQISVPGFVHAGAVLIKTRIDCPKGYVCRYVREEPYEIYADVSQFNKTLDALMEILHTMEIINSSSNDDNITRWKNRGNFQKIEIPDCHYTPKKK</sequence>
<protein>
    <submittedName>
        <fullName evidence="1">20549_t:CDS:1</fullName>
    </submittedName>
</protein>
<feature type="non-terminal residue" evidence="1">
    <location>
        <position position="172"/>
    </location>
</feature>
<dbReference type="OrthoDB" id="2397721at2759"/>
<dbReference type="EMBL" id="CAJVPY010044556">
    <property type="protein sequence ID" value="CAG8809016.1"/>
    <property type="molecule type" value="Genomic_DNA"/>
</dbReference>